<comment type="caution">
    <text evidence="3">The sequence shown here is derived from an EMBL/GenBank/DDBJ whole genome shotgun (WGS) entry which is preliminary data.</text>
</comment>
<evidence type="ECO:0000313" key="4">
    <source>
        <dbReference type="Proteomes" id="UP000765509"/>
    </source>
</evidence>
<evidence type="ECO:0000256" key="1">
    <source>
        <dbReference type="SAM" id="MobiDB-lite"/>
    </source>
</evidence>
<name>A0A9Q3BLF2_9BASI</name>
<evidence type="ECO:0000256" key="2">
    <source>
        <dbReference type="SAM" id="SignalP"/>
    </source>
</evidence>
<protein>
    <submittedName>
        <fullName evidence="3">Uncharacterized protein</fullName>
    </submittedName>
</protein>
<keyword evidence="2" id="KW-0732">Signal</keyword>
<sequence length="455" mass="51597">MVVHSIKSTVSFILVISYVNLHGLASPAYENTALGVCEQGLDAETLTGRSDGVSGKWDNVLQAARDAQAEVKDGGLGHTAGASDASLTKEIGIEEAVSDPLTPHEKGSRLEHHETPPTMKAPVSEPVAMTLTNRNNRAYSHRLYDFQNSLSNPYRNWKLFIVGSKPGDLRSIPTFQDEFKTASVDAKAKLFLETFDSLIEKRVLRSTQELKGWSQLLREVMQVEDSSRIQDMKLEGIVLVELSNLLIKASKDKTNSPRRQSLQEFSSLYKELYMRLENNRPLWIEDTGYLQVPLAMELLNVDEDIFDYPEKVKAMEEVLSKDAFIGPAFNEVKKYAQSGTDGVELLRKLKWIFEVVKDETLSLQSNQVRKIPKKDVNFATLEQRTVACRALWYIHRSINTDQGITFNSRVDEDILPLLLDNHFSFHTSGINFLDPHYWRLIHSYNSPRKLPQLLD</sequence>
<feature type="compositionally biased region" description="Basic and acidic residues" evidence="1">
    <location>
        <begin position="102"/>
        <end position="115"/>
    </location>
</feature>
<evidence type="ECO:0000313" key="3">
    <source>
        <dbReference type="EMBL" id="MBW0467218.1"/>
    </source>
</evidence>
<accession>A0A9Q3BLF2</accession>
<reference evidence="3" key="1">
    <citation type="submission" date="2021-03" db="EMBL/GenBank/DDBJ databases">
        <title>Draft genome sequence of rust myrtle Austropuccinia psidii MF-1, a brazilian biotype.</title>
        <authorList>
            <person name="Quecine M.C."/>
            <person name="Pachon D.M.R."/>
            <person name="Bonatelli M.L."/>
            <person name="Correr F.H."/>
            <person name="Franceschini L.M."/>
            <person name="Leite T.F."/>
            <person name="Margarido G.R.A."/>
            <person name="Almeida C.A."/>
            <person name="Ferrarezi J.A."/>
            <person name="Labate C.A."/>
        </authorList>
    </citation>
    <scope>NUCLEOTIDE SEQUENCE</scope>
    <source>
        <strain evidence="3">MF-1</strain>
    </source>
</reference>
<dbReference type="Proteomes" id="UP000765509">
    <property type="component" value="Unassembled WGS sequence"/>
</dbReference>
<proteinExistence type="predicted"/>
<dbReference type="EMBL" id="AVOT02001525">
    <property type="protein sequence ID" value="MBW0467218.1"/>
    <property type="molecule type" value="Genomic_DNA"/>
</dbReference>
<dbReference type="AlphaFoldDB" id="A0A9Q3BLF2"/>
<keyword evidence="4" id="KW-1185">Reference proteome</keyword>
<feature type="signal peptide" evidence="2">
    <location>
        <begin position="1"/>
        <end position="25"/>
    </location>
</feature>
<organism evidence="3 4">
    <name type="scientific">Austropuccinia psidii MF-1</name>
    <dbReference type="NCBI Taxonomy" id="1389203"/>
    <lineage>
        <taxon>Eukaryota</taxon>
        <taxon>Fungi</taxon>
        <taxon>Dikarya</taxon>
        <taxon>Basidiomycota</taxon>
        <taxon>Pucciniomycotina</taxon>
        <taxon>Pucciniomycetes</taxon>
        <taxon>Pucciniales</taxon>
        <taxon>Sphaerophragmiaceae</taxon>
        <taxon>Austropuccinia</taxon>
    </lineage>
</organism>
<feature type="chain" id="PRO_5040486544" evidence="2">
    <location>
        <begin position="26"/>
        <end position="455"/>
    </location>
</feature>
<feature type="region of interest" description="Disordered" evidence="1">
    <location>
        <begin position="96"/>
        <end position="121"/>
    </location>
</feature>
<gene>
    <name evidence="3" type="ORF">O181_006933</name>
</gene>